<sequence>MKATTLNELEGKYGKELVEQIKQEIEICHEYGYKFGFWIEENEGFIIDKVFFVTPHEAVIFEVIEEGKIFMGKHRVTRSDCKKAIDRMDRIWEREMNCSTPTSS</sequence>
<accession>A0A420VIQ7</accession>
<reference evidence="1 2" key="1">
    <citation type="submission" date="2013-12" db="EMBL/GenBank/DDBJ databases">
        <title>Genome and proteome characterization of Caldibacillus debilis GB1 derived from a cellulolytic aero-tolerant co-culture.</title>
        <authorList>
            <person name="Wushke S.T."/>
            <person name="Zhang X."/>
            <person name="Fristensky B."/>
            <person name="Wilkins J.A."/>
            <person name="Levin D.B."/>
            <person name="Sparling R."/>
        </authorList>
    </citation>
    <scope>NUCLEOTIDE SEQUENCE [LARGE SCALE GENOMIC DNA]</scope>
    <source>
        <strain evidence="1 2">GB1</strain>
    </source>
</reference>
<keyword evidence="2" id="KW-1185">Reference proteome</keyword>
<protein>
    <submittedName>
        <fullName evidence="1">Uncharacterized protein</fullName>
    </submittedName>
</protein>
<dbReference type="Proteomes" id="UP000286235">
    <property type="component" value="Unassembled WGS sequence"/>
</dbReference>
<evidence type="ECO:0000313" key="1">
    <source>
        <dbReference type="EMBL" id="RKO63529.1"/>
    </source>
</evidence>
<dbReference type="AlphaFoldDB" id="A0A420VIQ7"/>
<proteinExistence type="predicted"/>
<evidence type="ECO:0000313" key="2">
    <source>
        <dbReference type="Proteomes" id="UP000286235"/>
    </source>
</evidence>
<name>A0A420VIQ7_9BACI</name>
<dbReference type="EMBL" id="AZRV01000006">
    <property type="protein sequence ID" value="RKO63529.1"/>
    <property type="molecule type" value="Genomic_DNA"/>
</dbReference>
<organism evidence="1 2">
    <name type="scientific">Caldibacillus debilis GB1</name>
    <dbReference type="NCBI Taxonomy" id="1339248"/>
    <lineage>
        <taxon>Bacteria</taxon>
        <taxon>Bacillati</taxon>
        <taxon>Bacillota</taxon>
        <taxon>Bacilli</taxon>
        <taxon>Bacillales</taxon>
        <taxon>Bacillaceae</taxon>
        <taxon>Caldibacillus</taxon>
    </lineage>
</organism>
<dbReference type="RefSeq" id="WP_120666284.1">
    <property type="nucleotide sequence ID" value="NZ_AZRV01000006.1"/>
</dbReference>
<comment type="caution">
    <text evidence="1">The sequence shown here is derived from an EMBL/GenBank/DDBJ whole genome shotgun (WGS) entry which is preliminary data.</text>
</comment>
<gene>
    <name evidence="1" type="ORF">Cdeb_02792</name>
</gene>